<dbReference type="AlphaFoldDB" id="A0A225DY45"/>
<dbReference type="Proteomes" id="UP000214646">
    <property type="component" value="Unassembled WGS sequence"/>
</dbReference>
<comment type="caution">
    <text evidence="1">The sequence shown here is derived from an EMBL/GenBank/DDBJ whole genome shotgun (WGS) entry which is preliminary data.</text>
</comment>
<sequence length="57" mass="6688">MTDVTHFLHLLRRNPCFNARVFPRLPSRGRRDAFFAFIALKPLFWGGRFATVIEARP</sequence>
<gene>
    <name evidence="1" type="ORF">FRUB_03057</name>
</gene>
<evidence type="ECO:0000313" key="1">
    <source>
        <dbReference type="EMBL" id="OWK43458.1"/>
    </source>
</evidence>
<accession>A0A225DY45</accession>
<protein>
    <submittedName>
        <fullName evidence="1">Uncharacterized protein</fullName>
    </submittedName>
</protein>
<keyword evidence="2" id="KW-1185">Reference proteome</keyword>
<evidence type="ECO:0000313" key="2">
    <source>
        <dbReference type="Proteomes" id="UP000214646"/>
    </source>
</evidence>
<dbReference type="EMBL" id="NIDE01000004">
    <property type="protein sequence ID" value="OWK43458.1"/>
    <property type="molecule type" value="Genomic_DNA"/>
</dbReference>
<name>A0A225DY45_9BACT</name>
<organism evidence="1 2">
    <name type="scientific">Fimbriiglobus ruber</name>
    <dbReference type="NCBI Taxonomy" id="1908690"/>
    <lineage>
        <taxon>Bacteria</taxon>
        <taxon>Pseudomonadati</taxon>
        <taxon>Planctomycetota</taxon>
        <taxon>Planctomycetia</taxon>
        <taxon>Gemmatales</taxon>
        <taxon>Gemmataceae</taxon>
        <taxon>Fimbriiglobus</taxon>
    </lineage>
</organism>
<reference evidence="2" key="1">
    <citation type="submission" date="2017-06" db="EMBL/GenBank/DDBJ databases">
        <title>Genome analysis of Fimbriiglobus ruber SP5, the first member of the order Planctomycetales with confirmed chitinolytic capability.</title>
        <authorList>
            <person name="Ravin N.V."/>
            <person name="Rakitin A.L."/>
            <person name="Ivanova A.A."/>
            <person name="Beletsky A.V."/>
            <person name="Kulichevskaya I.S."/>
            <person name="Mardanov A.V."/>
            <person name="Dedysh S.N."/>
        </authorList>
    </citation>
    <scope>NUCLEOTIDE SEQUENCE [LARGE SCALE GENOMIC DNA]</scope>
    <source>
        <strain evidence="2">SP5</strain>
    </source>
</reference>
<proteinExistence type="predicted"/>